<comment type="caution">
    <text evidence="2">The sequence shown here is derived from an EMBL/GenBank/DDBJ whole genome shotgun (WGS) entry which is preliminary data.</text>
</comment>
<organism evidence="2 3">
    <name type="scientific">Boletus reticuloceps</name>
    <dbReference type="NCBI Taxonomy" id="495285"/>
    <lineage>
        <taxon>Eukaryota</taxon>
        <taxon>Fungi</taxon>
        <taxon>Dikarya</taxon>
        <taxon>Basidiomycota</taxon>
        <taxon>Agaricomycotina</taxon>
        <taxon>Agaricomycetes</taxon>
        <taxon>Agaricomycetidae</taxon>
        <taxon>Boletales</taxon>
        <taxon>Boletineae</taxon>
        <taxon>Boletaceae</taxon>
        <taxon>Boletoideae</taxon>
        <taxon>Boletus</taxon>
    </lineage>
</organism>
<evidence type="ECO:0000313" key="3">
    <source>
        <dbReference type="Proteomes" id="UP000683000"/>
    </source>
</evidence>
<dbReference type="PANTHER" id="PTHR40375:SF2">
    <property type="entry name" value="SPORULATION-SPECIFIC PROTEIN 22"/>
    <property type="match status" value="1"/>
</dbReference>
<dbReference type="InterPro" id="IPR039057">
    <property type="entry name" value="Spo22/ZIP4"/>
</dbReference>
<dbReference type="PANTHER" id="PTHR40375">
    <property type="entry name" value="SPORULATION-SPECIFIC PROTEIN 22"/>
    <property type="match status" value="1"/>
</dbReference>
<name>A0A8I3A580_9AGAM</name>
<protein>
    <submittedName>
        <fullName evidence="2">Uncharacterized protein</fullName>
    </submittedName>
</protein>
<feature type="region of interest" description="Disordered" evidence="1">
    <location>
        <begin position="1"/>
        <end position="22"/>
    </location>
</feature>
<gene>
    <name evidence="2" type="ORF">JVT61DRAFT_9242</name>
</gene>
<dbReference type="Proteomes" id="UP000683000">
    <property type="component" value="Unassembled WGS sequence"/>
</dbReference>
<dbReference type="AlphaFoldDB" id="A0A8I3A580"/>
<evidence type="ECO:0000256" key="1">
    <source>
        <dbReference type="SAM" id="MobiDB-lite"/>
    </source>
</evidence>
<reference evidence="2" key="1">
    <citation type="submission" date="2021-03" db="EMBL/GenBank/DDBJ databases">
        <title>Evolutionary innovations through gain and loss of genes in the ectomycorrhizal Boletales.</title>
        <authorList>
            <person name="Wu G."/>
            <person name="Miyauchi S."/>
            <person name="Morin E."/>
            <person name="Yang Z.-L."/>
            <person name="Xu J."/>
            <person name="Martin F.M."/>
        </authorList>
    </citation>
    <scope>NUCLEOTIDE SEQUENCE</scope>
    <source>
        <strain evidence="2">BR01</strain>
    </source>
</reference>
<proteinExistence type="predicted"/>
<dbReference type="OrthoDB" id="65716at2759"/>
<keyword evidence="3" id="KW-1185">Reference proteome</keyword>
<dbReference type="EMBL" id="JAGFBS010000033">
    <property type="protein sequence ID" value="KAG6371536.1"/>
    <property type="molecule type" value="Genomic_DNA"/>
</dbReference>
<dbReference type="GO" id="GO:0090173">
    <property type="term" value="P:regulation of synaptonemal complex assembly"/>
    <property type="evidence" value="ECO:0007669"/>
    <property type="project" value="InterPro"/>
</dbReference>
<accession>A0A8I3A580</accession>
<sequence>MLPESCDVSTSAKGVCPSHGHDQALSQNGATTRYVAFLVAVRQGLEDDATRAVKEMVEAPDFDRRMLLLACRLSHDSDMKGLLLSVLIHLLDTLNFRENEDSVTESMTLIRCIIRLTLKLLGEPGANVRSLVRTLLNYFKHAKSLVESVKHESATMLIRDISWLWRTAYNCAIDGCSNWENQGEQVSEAFDTARELLEIYISRTLTEVEPSAYLYIANASFAATSGRVILARERISQHDVPTDKSAETLLAEIKGCRARLSDVLSKVPANSQPQVYSFLHVLRVFAVETGARVEDWAYVLATIKVGCIAAENGMEPYSQVQEATRTDDQALVTFEAFCDILVRPSVISLFAPKIDFRRQWENKACPVNGTDGPLLPNVLIHAHSSSPLVLYEALEGILHACLTNSHLSLEKFSRWLRSICTILLSQGTVADRSKAIQYMEQASAVLEEHGNLVENGNPLYPVDERLWLLSTAYNTGVECLHGSLADEAKRWFECSTVLCRFVPDGKLRAEKISKAYTELLTRYAGHRTRSPV</sequence>
<evidence type="ECO:0000313" key="2">
    <source>
        <dbReference type="EMBL" id="KAG6371536.1"/>
    </source>
</evidence>